<dbReference type="SUPFAM" id="SSF56672">
    <property type="entry name" value="DNA/RNA polymerases"/>
    <property type="match status" value="1"/>
</dbReference>
<dbReference type="InterPro" id="IPR036397">
    <property type="entry name" value="RNaseH_sf"/>
</dbReference>
<dbReference type="InterPro" id="IPR043502">
    <property type="entry name" value="DNA/RNA_pol_sf"/>
</dbReference>
<dbReference type="Gene3D" id="3.30.420.10">
    <property type="entry name" value="Ribonuclease H-like superfamily/Ribonuclease H"/>
    <property type="match status" value="1"/>
</dbReference>
<dbReference type="Pfam" id="PF17921">
    <property type="entry name" value="Integrase_H2C2"/>
    <property type="match status" value="1"/>
</dbReference>
<accession>A0ABD0SUY3</accession>
<reference evidence="2 3" key="1">
    <citation type="submission" date="2024-06" db="EMBL/GenBank/DDBJ databases">
        <title>A chromosome-level genome assembly of beet webworm, Loxostege sticticalis.</title>
        <authorList>
            <person name="Zhang Y."/>
        </authorList>
    </citation>
    <scope>NUCLEOTIDE SEQUENCE [LARGE SCALE GENOMIC DNA]</scope>
    <source>
        <strain evidence="2">AQ028</strain>
        <tissue evidence="2">Male pupae</tissue>
    </source>
</reference>
<dbReference type="GO" id="GO:0042575">
    <property type="term" value="C:DNA polymerase complex"/>
    <property type="evidence" value="ECO:0007669"/>
    <property type="project" value="UniProtKB-ARBA"/>
</dbReference>
<organism evidence="2 3">
    <name type="scientific">Loxostege sticticalis</name>
    <name type="common">Beet webworm moth</name>
    <dbReference type="NCBI Taxonomy" id="481309"/>
    <lineage>
        <taxon>Eukaryota</taxon>
        <taxon>Metazoa</taxon>
        <taxon>Ecdysozoa</taxon>
        <taxon>Arthropoda</taxon>
        <taxon>Hexapoda</taxon>
        <taxon>Insecta</taxon>
        <taxon>Pterygota</taxon>
        <taxon>Neoptera</taxon>
        <taxon>Endopterygota</taxon>
        <taxon>Lepidoptera</taxon>
        <taxon>Glossata</taxon>
        <taxon>Ditrysia</taxon>
        <taxon>Pyraloidea</taxon>
        <taxon>Crambidae</taxon>
        <taxon>Pyraustinae</taxon>
        <taxon>Loxostege</taxon>
    </lineage>
</organism>
<dbReference type="PANTHER" id="PTHR47331">
    <property type="entry name" value="PHD-TYPE DOMAIN-CONTAINING PROTEIN"/>
    <property type="match status" value="1"/>
</dbReference>
<dbReference type="InterPro" id="IPR001584">
    <property type="entry name" value="Integrase_cat-core"/>
</dbReference>
<dbReference type="EMBL" id="JBEDNZ010000015">
    <property type="protein sequence ID" value="KAL0829196.1"/>
    <property type="molecule type" value="Genomic_DNA"/>
</dbReference>
<dbReference type="Proteomes" id="UP001549921">
    <property type="component" value="Unassembled WGS sequence"/>
</dbReference>
<dbReference type="SUPFAM" id="SSF53098">
    <property type="entry name" value="Ribonuclease H-like"/>
    <property type="match status" value="1"/>
</dbReference>
<dbReference type="PANTHER" id="PTHR47331:SF5">
    <property type="entry name" value="RIBONUCLEASE H"/>
    <property type="match status" value="1"/>
</dbReference>
<feature type="domain" description="Integrase catalytic" evidence="1">
    <location>
        <begin position="985"/>
        <end position="1099"/>
    </location>
</feature>
<dbReference type="InterPro" id="IPR021109">
    <property type="entry name" value="Peptidase_aspartic_dom_sf"/>
</dbReference>
<dbReference type="InterPro" id="IPR012337">
    <property type="entry name" value="RNaseH-like_sf"/>
</dbReference>
<dbReference type="GO" id="GO:0071897">
    <property type="term" value="P:DNA biosynthetic process"/>
    <property type="evidence" value="ECO:0007669"/>
    <property type="project" value="UniProtKB-ARBA"/>
</dbReference>
<gene>
    <name evidence="2" type="ORF">ABMA28_004033</name>
</gene>
<dbReference type="Gene3D" id="1.10.340.70">
    <property type="match status" value="1"/>
</dbReference>
<dbReference type="PROSITE" id="PS50994">
    <property type="entry name" value="INTEGRASE"/>
    <property type="match status" value="1"/>
</dbReference>
<protein>
    <recommendedName>
        <fullName evidence="1">Integrase catalytic domain-containing protein</fullName>
    </recommendedName>
</protein>
<evidence type="ECO:0000313" key="2">
    <source>
        <dbReference type="EMBL" id="KAL0829196.1"/>
    </source>
</evidence>
<name>A0ABD0SUY3_LOXSC</name>
<comment type="caution">
    <text evidence="2">The sequence shown here is derived from an EMBL/GenBank/DDBJ whole genome shotgun (WGS) entry which is preliminary data.</text>
</comment>
<sequence>MSTDRKNVSNVSLNDITEILLATASVKVLCADGTFIKLRALIDQGSQTSLITEKAAQMLKLPRQRCKGVIFGVGAKENNCKGVINITCASTNSDYQFNTEVFIMNNLTKNLPNHSFSKPDWTHLENIQLADPDFNISRPVDLLLGAEVYSSIILGGIISSNQSQPVAQQTRLGWILCGNVKSYQCNVILNNIEGIQRFWEIEDIPEESNMTQEDARCLEYFKNTTQRQSDGKYIVRLPLSSDADVRLGDSKSKAIAQFKQLEKRFTKQPDIEKEYKSFINEYIELGHMRLTSLSPQPTLGVFLPHHCVLRAESLTTKLRVVFNASSKTSSGQSLNDVMSRGPNLQQDLLSLIIIWRQYEFAYTADIEKMFRQILLHDDDQKYQKIIWRESHQDNYQEYQLATVTYGTKAAPFLAMMVLKQLAEDEGHKFSSSPAARTLQQQFYMNDLISGSHDLTSAKQLQSDLIDLLKSGGFNLRKWSANTSALLQGVNTANSIDQSYDFKESTKTLGLQWHPQTDEFSYDIKIKLSQSTPTKRSLLSDISKLFDPLGWLTPITTKLKLLFQNVWSHNVGWDDELPSDIIDEWSKIRQDIQQITHIRIPRWLKSSKDDIIQLHGFCDASLNAYACVIYCKISKINQDGTQSNTVVLVAAKSRLVPPKKNTSLPRLELCATHLLSKLMHKVKSCLADFDIKVFGWSDSTAVLGWLNGDPSRWKAFVANRVIQVTEVLPPESWRYVKSQENPADCASRGITTEQLQQHPLWWHGPTWLSEFDDDSEKDKPVYVTDEELKKTKHANVTTYSSDDSIITQLLNKHSNFMRVTRIVAYILRMKQKAKQNYLTADEVQQAKIKIINHIQHQEFAEDIQHLEKHNNVHSKSKLLSLNPYIDSDQLLRVGGRLSNAMISKDMMHPIIIPHDSRLTTLLIDHAHKMTYHGGARVTLSWLRQQFWIIGGNRAVKKHLRRCVKCRRHNPTKHHQLMGELPEARSNPSRPFYHTGVDYTGYVDVKSSKGRGIKTFKGYIAVFVCMVTKAVHLELVSDLTSAAFLAALKRMAARRGIPGHIYSDNGTNFVGANRIIQQEIIDLKSIISTEFLSDISEMNIT</sequence>
<dbReference type="Pfam" id="PF05380">
    <property type="entry name" value="Peptidase_A17"/>
    <property type="match status" value="1"/>
</dbReference>
<dbReference type="InterPro" id="IPR008042">
    <property type="entry name" value="Retrotrans_Pao"/>
</dbReference>
<evidence type="ECO:0000313" key="3">
    <source>
        <dbReference type="Proteomes" id="UP001549921"/>
    </source>
</evidence>
<proteinExistence type="predicted"/>
<dbReference type="InterPro" id="IPR041588">
    <property type="entry name" value="Integrase_H2C2"/>
</dbReference>
<dbReference type="Gene3D" id="2.40.70.10">
    <property type="entry name" value="Acid Proteases"/>
    <property type="match status" value="1"/>
</dbReference>
<dbReference type="AlphaFoldDB" id="A0ABD0SUY3"/>
<dbReference type="CDD" id="cd00303">
    <property type="entry name" value="retropepsin_like"/>
    <property type="match status" value="1"/>
</dbReference>
<evidence type="ECO:0000259" key="1">
    <source>
        <dbReference type="PROSITE" id="PS50994"/>
    </source>
</evidence>